<dbReference type="Proteomes" id="UP000274271">
    <property type="component" value="Unassembled WGS sequence"/>
</dbReference>
<evidence type="ECO:0000313" key="6">
    <source>
        <dbReference type="Proteomes" id="UP000274271"/>
    </source>
</evidence>
<dbReference type="InterPro" id="IPR029057">
    <property type="entry name" value="PRTase-like"/>
</dbReference>
<dbReference type="PANTHER" id="PTHR10210">
    <property type="entry name" value="RIBOSE-PHOSPHATE DIPHOSPHOKINASE FAMILY MEMBER"/>
    <property type="match status" value="1"/>
</dbReference>
<dbReference type="EMBL" id="RQJP01000001">
    <property type="protein sequence ID" value="RRB17150.1"/>
    <property type="molecule type" value="Genomic_DNA"/>
</dbReference>
<evidence type="ECO:0000313" key="5">
    <source>
        <dbReference type="EMBL" id="RRB17150.1"/>
    </source>
</evidence>
<dbReference type="CDD" id="cd06223">
    <property type="entry name" value="PRTases_typeI"/>
    <property type="match status" value="1"/>
</dbReference>
<protein>
    <submittedName>
        <fullName evidence="5">Ribose-phosphate pyrophosphokinase</fullName>
    </submittedName>
</protein>
<comment type="similarity">
    <text evidence="2">Belongs to the ribose-phosphate pyrophosphokinase family.</text>
</comment>
<dbReference type="RefSeq" id="WP_124903462.1">
    <property type="nucleotide sequence ID" value="NZ_RQJP01000001.1"/>
</dbReference>
<accession>A0A3P1CVR9</accession>
<feature type="domain" description="Phosphoribosyltransferase" evidence="3">
    <location>
        <begin position="146"/>
        <end position="235"/>
    </location>
</feature>
<dbReference type="GO" id="GO:0004749">
    <property type="term" value="F:ribose phosphate diphosphokinase activity"/>
    <property type="evidence" value="ECO:0007669"/>
    <property type="project" value="TreeGrafter"/>
</dbReference>
<comment type="caution">
    <text evidence="5">The sequence shown here is derived from an EMBL/GenBank/DDBJ whole genome shotgun (WGS) entry which is preliminary data.</text>
</comment>
<dbReference type="GO" id="GO:0000287">
    <property type="term" value="F:magnesium ion binding"/>
    <property type="evidence" value="ECO:0007669"/>
    <property type="project" value="InterPro"/>
</dbReference>
<evidence type="ECO:0000259" key="4">
    <source>
        <dbReference type="Pfam" id="PF13793"/>
    </source>
</evidence>
<reference evidence="5 6" key="1">
    <citation type="submission" date="2018-11" db="EMBL/GenBank/DDBJ databases">
        <authorList>
            <person name="Zhou Z."/>
            <person name="Wang G."/>
        </authorList>
    </citation>
    <scope>NUCLEOTIDE SEQUENCE [LARGE SCALE GENOMIC DNA]</scope>
    <source>
        <strain evidence="5 6">KCTC42998</strain>
    </source>
</reference>
<sequence length="281" mass="30508">MIYLHLSPGFEPYGPSVPFQAFVFNGGEPHLKLSGPLPETDVLITSRLNSFQDVGLLLVATDALRRAGAERISLFVPYFPGARQDRVMIPGEPLTVKVYAELLNAQHYHQITIFDPHSDVTPALLNKVQVVDNHQFVAQCLAQIGDCKLIAPDGGALKKIYQLSEVLGGIDVVECRKRRDVKTGALSGFLVSGPDLQGATCVIVDDICDGGATFVGLAEELKQHGAGDLYLVVSHGIFSRGIEPLAVPFKRVFTTDSIRAITHPNLTQLSFSLFLPHLINA</sequence>
<dbReference type="InterPro" id="IPR005946">
    <property type="entry name" value="Rib-P_diPkinase"/>
</dbReference>
<evidence type="ECO:0000256" key="2">
    <source>
        <dbReference type="RuleBase" id="RU004324"/>
    </source>
</evidence>
<keyword evidence="5" id="KW-0418">Kinase</keyword>
<organism evidence="5 6">
    <name type="scientific">Larkinella knui</name>
    <dbReference type="NCBI Taxonomy" id="2025310"/>
    <lineage>
        <taxon>Bacteria</taxon>
        <taxon>Pseudomonadati</taxon>
        <taxon>Bacteroidota</taxon>
        <taxon>Cytophagia</taxon>
        <taxon>Cytophagales</taxon>
        <taxon>Spirosomataceae</taxon>
        <taxon>Larkinella</taxon>
    </lineage>
</organism>
<dbReference type="Pfam" id="PF00156">
    <property type="entry name" value="Pribosyltran"/>
    <property type="match status" value="1"/>
</dbReference>
<dbReference type="Pfam" id="PF13793">
    <property type="entry name" value="Pribosyltran_N"/>
    <property type="match status" value="1"/>
</dbReference>
<dbReference type="NCBIfam" id="TIGR01251">
    <property type="entry name" value="ribP_PPkin"/>
    <property type="match status" value="1"/>
</dbReference>
<dbReference type="GO" id="GO:0006164">
    <property type="term" value="P:purine nucleotide biosynthetic process"/>
    <property type="evidence" value="ECO:0007669"/>
    <property type="project" value="TreeGrafter"/>
</dbReference>
<evidence type="ECO:0000259" key="3">
    <source>
        <dbReference type="Pfam" id="PF00156"/>
    </source>
</evidence>
<keyword evidence="6" id="KW-1185">Reference proteome</keyword>
<name>A0A3P1CVR9_9BACT</name>
<dbReference type="OrthoDB" id="643885at2"/>
<feature type="domain" description="Ribose-phosphate pyrophosphokinase N-terminal" evidence="4">
    <location>
        <begin position="23"/>
        <end position="105"/>
    </location>
</feature>
<dbReference type="GO" id="GO:0002189">
    <property type="term" value="C:ribose phosphate diphosphokinase complex"/>
    <property type="evidence" value="ECO:0007669"/>
    <property type="project" value="TreeGrafter"/>
</dbReference>
<dbReference type="GO" id="GO:0006015">
    <property type="term" value="P:5-phosphoribose 1-diphosphate biosynthetic process"/>
    <property type="evidence" value="ECO:0007669"/>
    <property type="project" value="TreeGrafter"/>
</dbReference>
<dbReference type="InterPro" id="IPR029099">
    <property type="entry name" value="Pribosyltran_N"/>
</dbReference>
<dbReference type="SMART" id="SM01400">
    <property type="entry name" value="Pribosyltran_N"/>
    <property type="match status" value="1"/>
</dbReference>
<dbReference type="AlphaFoldDB" id="A0A3P1CVR9"/>
<dbReference type="GO" id="GO:0016301">
    <property type="term" value="F:kinase activity"/>
    <property type="evidence" value="ECO:0007669"/>
    <property type="project" value="UniProtKB-KW"/>
</dbReference>
<gene>
    <name evidence="5" type="ORF">EHT87_02390</name>
</gene>
<keyword evidence="5" id="KW-0808">Transferase</keyword>
<dbReference type="GO" id="GO:0005737">
    <property type="term" value="C:cytoplasm"/>
    <property type="evidence" value="ECO:0007669"/>
    <property type="project" value="TreeGrafter"/>
</dbReference>
<dbReference type="SUPFAM" id="SSF53271">
    <property type="entry name" value="PRTase-like"/>
    <property type="match status" value="1"/>
</dbReference>
<dbReference type="Gene3D" id="3.40.50.2020">
    <property type="match status" value="2"/>
</dbReference>
<evidence type="ECO:0000256" key="1">
    <source>
        <dbReference type="ARBA" id="ARBA00022727"/>
    </source>
</evidence>
<proteinExistence type="inferred from homology"/>
<keyword evidence="1 2" id="KW-0545">Nucleotide biosynthesis</keyword>
<dbReference type="PANTHER" id="PTHR10210:SF41">
    <property type="entry name" value="RIBOSE-PHOSPHATE PYROPHOSPHOKINASE 1, CHLOROPLASTIC"/>
    <property type="match status" value="1"/>
</dbReference>
<dbReference type="InterPro" id="IPR000836">
    <property type="entry name" value="PRTase_dom"/>
</dbReference>